<accession>A0AAV8WX48</accession>
<comment type="caution">
    <text evidence="2">The sequence shown here is derived from an EMBL/GenBank/DDBJ whole genome shotgun (WGS) entry which is preliminary data.</text>
</comment>
<protein>
    <recommendedName>
        <fullName evidence="1">PiggyBac transposable element-derived protein domain-containing protein</fullName>
    </recommendedName>
</protein>
<dbReference type="PANTHER" id="PTHR46599">
    <property type="entry name" value="PIGGYBAC TRANSPOSABLE ELEMENT-DERIVED PROTEIN 4"/>
    <property type="match status" value="1"/>
</dbReference>
<dbReference type="EMBL" id="JANEYF010004410">
    <property type="protein sequence ID" value="KAJ8931298.1"/>
    <property type="molecule type" value="Genomic_DNA"/>
</dbReference>
<evidence type="ECO:0000313" key="3">
    <source>
        <dbReference type="Proteomes" id="UP001162156"/>
    </source>
</evidence>
<evidence type="ECO:0000313" key="2">
    <source>
        <dbReference type="EMBL" id="KAJ8931298.1"/>
    </source>
</evidence>
<reference evidence="2" key="1">
    <citation type="journal article" date="2023" name="Insect Mol. Biol.">
        <title>Genome sequencing provides insights into the evolution of gene families encoding plant cell wall-degrading enzymes in longhorned beetles.</title>
        <authorList>
            <person name="Shin N.R."/>
            <person name="Okamura Y."/>
            <person name="Kirsch R."/>
            <person name="Pauchet Y."/>
        </authorList>
    </citation>
    <scope>NUCLEOTIDE SEQUENCE</scope>
    <source>
        <strain evidence="2">RBIC_L_NR</strain>
    </source>
</reference>
<organism evidence="2 3">
    <name type="scientific">Rhamnusium bicolor</name>
    <dbReference type="NCBI Taxonomy" id="1586634"/>
    <lineage>
        <taxon>Eukaryota</taxon>
        <taxon>Metazoa</taxon>
        <taxon>Ecdysozoa</taxon>
        <taxon>Arthropoda</taxon>
        <taxon>Hexapoda</taxon>
        <taxon>Insecta</taxon>
        <taxon>Pterygota</taxon>
        <taxon>Neoptera</taxon>
        <taxon>Endopterygota</taxon>
        <taxon>Coleoptera</taxon>
        <taxon>Polyphaga</taxon>
        <taxon>Cucujiformia</taxon>
        <taxon>Chrysomeloidea</taxon>
        <taxon>Cerambycidae</taxon>
        <taxon>Lepturinae</taxon>
        <taxon>Rhagiini</taxon>
        <taxon>Rhamnusium</taxon>
    </lineage>
</organism>
<dbReference type="Proteomes" id="UP001162156">
    <property type="component" value="Unassembled WGS sequence"/>
</dbReference>
<evidence type="ECO:0000259" key="1">
    <source>
        <dbReference type="Pfam" id="PF13843"/>
    </source>
</evidence>
<dbReference type="PANTHER" id="PTHR46599:SF6">
    <property type="entry name" value="DUAL SPECIFICITY PHOSPHATASE 26"/>
    <property type="match status" value="1"/>
</dbReference>
<dbReference type="InterPro" id="IPR029526">
    <property type="entry name" value="PGBD"/>
</dbReference>
<gene>
    <name evidence="2" type="ORF">NQ314_015799</name>
</gene>
<proteinExistence type="predicted"/>
<dbReference type="Pfam" id="PF13843">
    <property type="entry name" value="DDE_Tnp_1_7"/>
    <property type="match status" value="1"/>
</dbReference>
<feature type="domain" description="PiggyBac transposable element-derived protein" evidence="1">
    <location>
        <begin position="2"/>
        <end position="129"/>
    </location>
</feature>
<keyword evidence="3" id="KW-1185">Reference proteome</keyword>
<name>A0AAV8WX48_9CUCU</name>
<sequence length="219" mass="25285">MELMRELQKQKLTYVGTVKKSKRFIPLELMPFGEQDVNSSFFGFTMHETIVSFVQKKKRKSVILISSMHHAAEVDNCTKKPEIILFYNKTKVGVVSLDQKCANYSTSRRTRRWPMLLFHAFLNIAGVNSRVVFQCAQKGKEISRFEFLRRPGRDLCLPHMQNRLTITLPRSLKAIIISMVGDVNNTSTEPQKRGSASKRKRCAICPTKYDRNTNTYCEI</sequence>
<dbReference type="AlphaFoldDB" id="A0AAV8WX48"/>